<dbReference type="EMBL" id="BKCP01008848">
    <property type="protein sequence ID" value="GER49830.1"/>
    <property type="molecule type" value="Genomic_DNA"/>
</dbReference>
<proteinExistence type="predicted"/>
<evidence type="ECO:0000313" key="1">
    <source>
        <dbReference type="EMBL" id="GER49830.1"/>
    </source>
</evidence>
<protein>
    <submittedName>
        <fullName evidence="1">Elongation factor Tu</fullName>
    </submittedName>
</protein>
<accession>A0A5A7QX23</accession>
<reference evidence="2" key="1">
    <citation type="journal article" date="2019" name="Curr. Biol.">
        <title>Genome Sequence of Striga asiatica Provides Insight into the Evolution of Plant Parasitism.</title>
        <authorList>
            <person name="Yoshida S."/>
            <person name="Kim S."/>
            <person name="Wafula E.K."/>
            <person name="Tanskanen J."/>
            <person name="Kim Y.M."/>
            <person name="Honaas L."/>
            <person name="Yang Z."/>
            <person name="Spallek T."/>
            <person name="Conn C.E."/>
            <person name="Ichihashi Y."/>
            <person name="Cheong K."/>
            <person name="Cui S."/>
            <person name="Der J.P."/>
            <person name="Gundlach H."/>
            <person name="Jiao Y."/>
            <person name="Hori C."/>
            <person name="Ishida J.K."/>
            <person name="Kasahara H."/>
            <person name="Kiba T."/>
            <person name="Kim M.S."/>
            <person name="Koo N."/>
            <person name="Laohavisit A."/>
            <person name="Lee Y.H."/>
            <person name="Lumba S."/>
            <person name="McCourt P."/>
            <person name="Mortimer J.C."/>
            <person name="Mutuku J.M."/>
            <person name="Nomura T."/>
            <person name="Sasaki-Sekimoto Y."/>
            <person name="Seto Y."/>
            <person name="Wang Y."/>
            <person name="Wakatake T."/>
            <person name="Sakakibara H."/>
            <person name="Demura T."/>
            <person name="Yamaguchi S."/>
            <person name="Yoneyama K."/>
            <person name="Manabe R.I."/>
            <person name="Nelson D.C."/>
            <person name="Schulman A.H."/>
            <person name="Timko M.P."/>
            <person name="dePamphilis C.W."/>
            <person name="Choi D."/>
            <person name="Shirasu K."/>
        </authorList>
    </citation>
    <scope>NUCLEOTIDE SEQUENCE [LARGE SCALE GENOMIC DNA]</scope>
    <source>
        <strain evidence="2">cv. UVA1</strain>
    </source>
</reference>
<gene>
    <name evidence="1" type="ORF">STAS_27101</name>
</gene>
<keyword evidence="1" id="KW-0648">Protein biosynthesis</keyword>
<dbReference type="AlphaFoldDB" id="A0A5A7QX23"/>
<comment type="caution">
    <text evidence="1">The sequence shown here is derived from an EMBL/GenBank/DDBJ whole genome shotgun (WGS) entry which is preliminary data.</text>
</comment>
<name>A0A5A7QX23_STRAF</name>
<dbReference type="Proteomes" id="UP000325081">
    <property type="component" value="Unassembled WGS sequence"/>
</dbReference>
<keyword evidence="2" id="KW-1185">Reference proteome</keyword>
<evidence type="ECO:0000313" key="2">
    <source>
        <dbReference type="Proteomes" id="UP000325081"/>
    </source>
</evidence>
<sequence length="153" mass="16729">MVVVLASGKWNVPLVRSSFLNIEVHVVEYHAECKSDRAGALALREAILLAQRLNVPNVVVMGNSFLIVQDAFCLIDAPSSCSQIIDDIYSLRTIVLSDQTGLVDQEPVPLLARLYAAVVLIATELTSSALRYIQISTKTKRVQGNDNGHAHDM</sequence>
<dbReference type="GO" id="GO:0003746">
    <property type="term" value="F:translation elongation factor activity"/>
    <property type="evidence" value="ECO:0007669"/>
    <property type="project" value="UniProtKB-KW"/>
</dbReference>
<organism evidence="1 2">
    <name type="scientific">Striga asiatica</name>
    <name type="common">Asiatic witchweed</name>
    <name type="synonym">Buchnera asiatica</name>
    <dbReference type="NCBI Taxonomy" id="4170"/>
    <lineage>
        <taxon>Eukaryota</taxon>
        <taxon>Viridiplantae</taxon>
        <taxon>Streptophyta</taxon>
        <taxon>Embryophyta</taxon>
        <taxon>Tracheophyta</taxon>
        <taxon>Spermatophyta</taxon>
        <taxon>Magnoliopsida</taxon>
        <taxon>eudicotyledons</taxon>
        <taxon>Gunneridae</taxon>
        <taxon>Pentapetalae</taxon>
        <taxon>asterids</taxon>
        <taxon>lamiids</taxon>
        <taxon>Lamiales</taxon>
        <taxon>Orobanchaceae</taxon>
        <taxon>Buchnereae</taxon>
        <taxon>Striga</taxon>
    </lineage>
</organism>
<keyword evidence="1" id="KW-0251">Elongation factor</keyword>